<reference evidence="4" key="1">
    <citation type="submission" date="2006-06" db="EMBL/GenBank/DDBJ databases">
        <title>Complete sequence of chromosome of Chelativorans sp. BNC1.</title>
        <authorList>
            <consortium name="US DOE Joint Genome Institute"/>
            <person name="Copeland A."/>
            <person name="Lucas S."/>
            <person name="Lapidus A."/>
            <person name="Barry K."/>
            <person name="Detter J.C."/>
            <person name="Glavina del Rio T."/>
            <person name="Hammon N."/>
            <person name="Israni S."/>
            <person name="Dalin E."/>
            <person name="Tice H."/>
            <person name="Pitluck S."/>
            <person name="Chertkov O."/>
            <person name="Brettin T."/>
            <person name="Bruce D."/>
            <person name="Han C."/>
            <person name="Tapia R."/>
            <person name="Gilna P."/>
            <person name="Schmutz J."/>
            <person name="Larimer F."/>
            <person name="Land M."/>
            <person name="Hauser L."/>
            <person name="Kyrpides N."/>
            <person name="Mikhailova N."/>
            <person name="Richardson P."/>
        </authorList>
    </citation>
    <scope>NUCLEOTIDE SEQUENCE</scope>
    <source>
        <strain evidence="4">BNC1</strain>
    </source>
</reference>
<sequence>MAKLLIVDDDHSVRTFTARALAAAGHMVEMAEDGIDALQKLENAEGAFDLVLSDIRMPAMDGIEMARTAARTFPGLRLLLMTGYAEQRERAAEMDGTVLGVVNKPFTLAEIRDRVGKALAA</sequence>
<evidence type="ECO:0000313" key="4">
    <source>
        <dbReference type="EMBL" id="ABG64466.1"/>
    </source>
</evidence>
<dbReference type="AlphaFoldDB" id="Q11DQ9"/>
<feature type="domain" description="Response regulatory" evidence="3">
    <location>
        <begin position="3"/>
        <end position="119"/>
    </location>
</feature>
<dbReference type="EMBL" id="CP000390">
    <property type="protein sequence ID" value="ABG64466.1"/>
    <property type="molecule type" value="Genomic_DNA"/>
</dbReference>
<organism evidence="4">
    <name type="scientific">Chelativorans sp. (strain BNC1)</name>
    <dbReference type="NCBI Taxonomy" id="266779"/>
    <lineage>
        <taxon>Bacteria</taxon>
        <taxon>Pseudomonadati</taxon>
        <taxon>Pseudomonadota</taxon>
        <taxon>Alphaproteobacteria</taxon>
        <taxon>Hyphomicrobiales</taxon>
        <taxon>Phyllobacteriaceae</taxon>
        <taxon>Chelativorans</taxon>
    </lineage>
</organism>
<keyword evidence="1 2" id="KW-0597">Phosphoprotein</keyword>
<gene>
    <name evidence="4" type="ordered locus">Meso_3094</name>
</gene>
<dbReference type="PROSITE" id="PS50110">
    <property type="entry name" value="RESPONSE_REGULATORY"/>
    <property type="match status" value="1"/>
</dbReference>
<dbReference type="KEGG" id="mes:Meso_3094"/>
<dbReference type="SUPFAM" id="SSF52172">
    <property type="entry name" value="CheY-like"/>
    <property type="match status" value="1"/>
</dbReference>
<dbReference type="SMART" id="SM00448">
    <property type="entry name" value="REC"/>
    <property type="match status" value="1"/>
</dbReference>
<proteinExistence type="predicted"/>
<dbReference type="Gene3D" id="3.40.50.2300">
    <property type="match status" value="1"/>
</dbReference>
<dbReference type="InterPro" id="IPR050595">
    <property type="entry name" value="Bact_response_regulator"/>
</dbReference>
<dbReference type="eggNOG" id="COG0745">
    <property type="taxonomic scope" value="Bacteria"/>
</dbReference>
<name>Q11DQ9_CHESB</name>
<dbReference type="OrthoDB" id="9802155at2"/>
<evidence type="ECO:0000259" key="3">
    <source>
        <dbReference type="PROSITE" id="PS50110"/>
    </source>
</evidence>
<dbReference type="PANTHER" id="PTHR44591:SF21">
    <property type="entry name" value="TWO-COMPONENT RESPONSE REGULATOR"/>
    <property type="match status" value="1"/>
</dbReference>
<dbReference type="PANTHER" id="PTHR44591">
    <property type="entry name" value="STRESS RESPONSE REGULATOR PROTEIN 1"/>
    <property type="match status" value="1"/>
</dbReference>
<evidence type="ECO:0000256" key="2">
    <source>
        <dbReference type="PROSITE-ProRule" id="PRU00169"/>
    </source>
</evidence>
<dbReference type="STRING" id="266779.Meso_3094"/>
<evidence type="ECO:0000256" key="1">
    <source>
        <dbReference type="ARBA" id="ARBA00022553"/>
    </source>
</evidence>
<dbReference type="InterPro" id="IPR001789">
    <property type="entry name" value="Sig_transdc_resp-reg_receiver"/>
</dbReference>
<feature type="modified residue" description="4-aspartylphosphate" evidence="2">
    <location>
        <position position="54"/>
    </location>
</feature>
<dbReference type="GO" id="GO:0000160">
    <property type="term" value="P:phosphorelay signal transduction system"/>
    <property type="evidence" value="ECO:0007669"/>
    <property type="project" value="InterPro"/>
</dbReference>
<dbReference type="HOGENOM" id="CLU_000445_69_8_5"/>
<dbReference type="Pfam" id="PF00072">
    <property type="entry name" value="Response_reg"/>
    <property type="match status" value="1"/>
</dbReference>
<protein>
    <submittedName>
        <fullName evidence="4">Response regulator receiver protein</fullName>
    </submittedName>
</protein>
<dbReference type="InterPro" id="IPR011006">
    <property type="entry name" value="CheY-like_superfamily"/>
</dbReference>
<accession>Q11DQ9</accession>